<dbReference type="InterPro" id="IPR051300">
    <property type="entry name" value="HMX_Homeobox_TF"/>
</dbReference>
<name>A0A7J7KP27_BUGNE</name>
<dbReference type="GO" id="GO:0000977">
    <property type="term" value="F:RNA polymerase II transcription regulatory region sequence-specific DNA binding"/>
    <property type="evidence" value="ECO:0007669"/>
    <property type="project" value="TreeGrafter"/>
</dbReference>
<evidence type="ECO:0000256" key="4">
    <source>
        <dbReference type="ARBA" id="ARBA00023155"/>
    </source>
</evidence>
<dbReference type="PROSITE" id="PS50071">
    <property type="entry name" value="HOMEOBOX_2"/>
    <property type="match status" value="1"/>
</dbReference>
<evidence type="ECO:0000256" key="9">
    <source>
        <dbReference type="RuleBase" id="RU000682"/>
    </source>
</evidence>
<dbReference type="SUPFAM" id="SSF46689">
    <property type="entry name" value="Homeodomain-like"/>
    <property type="match status" value="1"/>
</dbReference>
<dbReference type="InterPro" id="IPR001356">
    <property type="entry name" value="HD"/>
</dbReference>
<evidence type="ECO:0000313" key="12">
    <source>
        <dbReference type="EMBL" id="KAF6039865.1"/>
    </source>
</evidence>
<dbReference type="PANTHER" id="PTHR46110:SF3">
    <property type="entry name" value="HOMEOBOX PROTEIN HMX"/>
    <property type="match status" value="1"/>
</dbReference>
<gene>
    <name evidence="12" type="ORF">EB796_001826</name>
</gene>
<dbReference type="InterPro" id="IPR009057">
    <property type="entry name" value="Homeodomain-like_sf"/>
</dbReference>
<evidence type="ECO:0000256" key="7">
    <source>
        <dbReference type="ARBA" id="ARBA00038165"/>
    </source>
</evidence>
<keyword evidence="4 8" id="KW-0371">Homeobox</keyword>
<proteinExistence type="inferred from homology"/>
<reference evidence="12" key="1">
    <citation type="submission" date="2020-06" db="EMBL/GenBank/DDBJ databases">
        <title>Draft genome of Bugula neritina, a colonial animal packing powerful symbionts and potential medicines.</title>
        <authorList>
            <person name="Rayko M."/>
        </authorList>
    </citation>
    <scope>NUCLEOTIDE SEQUENCE [LARGE SCALE GENOMIC DNA]</scope>
    <source>
        <strain evidence="12">Kwan_BN1</strain>
    </source>
</reference>
<dbReference type="Pfam" id="PF00046">
    <property type="entry name" value="Homeodomain"/>
    <property type="match status" value="1"/>
</dbReference>
<keyword evidence="3 8" id="KW-0238">DNA-binding</keyword>
<keyword evidence="5" id="KW-0804">Transcription</keyword>
<dbReference type="PROSITE" id="PS00027">
    <property type="entry name" value="HOMEOBOX_1"/>
    <property type="match status" value="1"/>
</dbReference>
<dbReference type="InterPro" id="IPR020479">
    <property type="entry name" value="HD_metazoa"/>
</dbReference>
<dbReference type="GO" id="GO:0005634">
    <property type="term" value="C:nucleus"/>
    <property type="evidence" value="ECO:0007669"/>
    <property type="project" value="UniProtKB-SubCell"/>
</dbReference>
<dbReference type="SMART" id="SM00389">
    <property type="entry name" value="HOX"/>
    <property type="match status" value="1"/>
</dbReference>
<dbReference type="InterPro" id="IPR017970">
    <property type="entry name" value="Homeobox_CS"/>
</dbReference>
<evidence type="ECO:0000256" key="3">
    <source>
        <dbReference type="ARBA" id="ARBA00023125"/>
    </source>
</evidence>
<dbReference type="Gene3D" id="1.10.10.60">
    <property type="entry name" value="Homeodomain-like"/>
    <property type="match status" value="1"/>
</dbReference>
<sequence>MSSSSESNPSCSAPPSQAFSISSLLAKNFITREELNKLEEARCTREKPGRPRTSYWSPHASSQPFLENDFLWPSNPLLLGAVAARRAFHHRATSNILKHQMMQAPFLINSKNSQPNDNEENQFNYGSPNITSGKKKTRTVFSRYQVHELEKKFEGRQYLSSTDRSLLAQQLQLTETQVKIWFQNRRNKQKRQKEADGDAGAKHNPLATNPMFSLPLLHGFRNSPMLSFQESSPFNYSLSQEFSKRFLAQQAMAQDSMMNNCYYKLSANKVFPVM</sequence>
<evidence type="ECO:0000256" key="5">
    <source>
        <dbReference type="ARBA" id="ARBA00023163"/>
    </source>
</evidence>
<evidence type="ECO:0000259" key="11">
    <source>
        <dbReference type="PROSITE" id="PS50071"/>
    </source>
</evidence>
<feature type="DNA-binding region" description="Homeobox" evidence="8">
    <location>
        <begin position="134"/>
        <end position="193"/>
    </location>
</feature>
<organism evidence="12 13">
    <name type="scientific">Bugula neritina</name>
    <name type="common">Brown bryozoan</name>
    <name type="synonym">Sertularia neritina</name>
    <dbReference type="NCBI Taxonomy" id="10212"/>
    <lineage>
        <taxon>Eukaryota</taxon>
        <taxon>Metazoa</taxon>
        <taxon>Spiralia</taxon>
        <taxon>Lophotrochozoa</taxon>
        <taxon>Bryozoa</taxon>
        <taxon>Gymnolaemata</taxon>
        <taxon>Cheilostomatida</taxon>
        <taxon>Flustrina</taxon>
        <taxon>Buguloidea</taxon>
        <taxon>Bugulidae</taxon>
        <taxon>Bugula</taxon>
    </lineage>
</organism>
<keyword evidence="13" id="KW-1185">Reference proteome</keyword>
<evidence type="ECO:0000256" key="6">
    <source>
        <dbReference type="ARBA" id="ARBA00023242"/>
    </source>
</evidence>
<protein>
    <submittedName>
        <fullName evidence="12">HMX2</fullName>
    </submittedName>
</protein>
<keyword evidence="6 8" id="KW-0539">Nucleus</keyword>
<evidence type="ECO:0000256" key="1">
    <source>
        <dbReference type="ARBA" id="ARBA00004123"/>
    </source>
</evidence>
<keyword evidence="2" id="KW-0805">Transcription regulation</keyword>
<evidence type="ECO:0000256" key="10">
    <source>
        <dbReference type="SAM" id="MobiDB-lite"/>
    </source>
</evidence>
<dbReference type="OrthoDB" id="6159439at2759"/>
<feature type="compositionally biased region" description="Basic and acidic residues" evidence="10">
    <location>
        <begin position="192"/>
        <end position="201"/>
    </location>
</feature>
<dbReference type="Proteomes" id="UP000593567">
    <property type="component" value="Unassembled WGS sequence"/>
</dbReference>
<dbReference type="AlphaFoldDB" id="A0A7J7KP27"/>
<comment type="similarity">
    <text evidence="7">Belongs to the HMX homeobox family.</text>
</comment>
<dbReference type="CDD" id="cd00086">
    <property type="entry name" value="homeodomain"/>
    <property type="match status" value="1"/>
</dbReference>
<feature type="domain" description="Homeobox" evidence="11">
    <location>
        <begin position="132"/>
        <end position="192"/>
    </location>
</feature>
<accession>A0A7J7KP27</accession>
<dbReference type="PANTHER" id="PTHR46110">
    <property type="entry name" value="HOMEOBOX PROTEIN HMX"/>
    <property type="match status" value="1"/>
</dbReference>
<comment type="caution">
    <text evidence="12">The sequence shown here is derived from an EMBL/GenBank/DDBJ whole genome shotgun (WGS) entry which is preliminary data.</text>
</comment>
<dbReference type="PRINTS" id="PR00024">
    <property type="entry name" value="HOMEOBOX"/>
</dbReference>
<evidence type="ECO:0000313" key="13">
    <source>
        <dbReference type="Proteomes" id="UP000593567"/>
    </source>
</evidence>
<dbReference type="EMBL" id="VXIV02000204">
    <property type="protein sequence ID" value="KAF6039865.1"/>
    <property type="molecule type" value="Genomic_DNA"/>
</dbReference>
<comment type="subcellular location">
    <subcellularLocation>
        <location evidence="1 8 9">Nucleus</location>
    </subcellularLocation>
</comment>
<dbReference type="GO" id="GO:0000981">
    <property type="term" value="F:DNA-binding transcription factor activity, RNA polymerase II-specific"/>
    <property type="evidence" value="ECO:0007669"/>
    <property type="project" value="InterPro"/>
</dbReference>
<feature type="region of interest" description="Disordered" evidence="10">
    <location>
        <begin position="184"/>
        <end position="204"/>
    </location>
</feature>
<evidence type="ECO:0000256" key="2">
    <source>
        <dbReference type="ARBA" id="ARBA00023015"/>
    </source>
</evidence>
<evidence type="ECO:0000256" key="8">
    <source>
        <dbReference type="PROSITE-ProRule" id="PRU00108"/>
    </source>
</evidence>